<dbReference type="AlphaFoldDB" id="A0A250KIG0"/>
<sequence length="443" mass="51376">MARKLFISVLGTGLYEKSVYTQGDFKSSETRFIQQATLELIGCKETWTEEDRVCILLTDKAKELNWEVSSRKHPHTKEEIAYEGLSTLLQKMDLRSHIIPVSICDGKNEDEMWKIFQTTFELIQDGDELYFDLTHSFRYLPMLILVLSNYAKFLKNIRIAHISYGNYEARNEEGSPIVDLLPLTVLQDWTFAAADFLHNGRSEQLTQLTQQVFKPILRNTCGQNKEASNLEYFSNSLQRITNNLQMCRGLEITHNDNIAKLQKNIENLSKEIIIPLIPIVNKITQSFTRFSTDSNILNGLHAAQWCYDNQMYQQAITILQETVVTYICHNENLSITDKDARNLVNTAFYVIGKRWQERENLWTLPKYGEGNEALNKVRELIKLPIMIALSNSFENATEIRNDFNHAGFRKQVFSPKQLIEKIEKSIKDIHDIIINENYVHQPL</sequence>
<dbReference type="SUPFAM" id="SSF160980">
    <property type="entry name" value="SSO1389-like"/>
    <property type="match status" value="1"/>
</dbReference>
<dbReference type="Proteomes" id="UP000267517">
    <property type="component" value="Chromosome II"/>
</dbReference>
<gene>
    <name evidence="1" type="ORF">PMEL_200050</name>
</gene>
<dbReference type="InterPro" id="IPR011742">
    <property type="entry name" value="CRISPR-assoc_prot_TM1812"/>
</dbReference>
<dbReference type="InterPro" id="IPR013383">
    <property type="entry name" value="CRISPR-assoc_prot_DxTHG_CS"/>
</dbReference>
<dbReference type="NCBIfam" id="TIGR02221">
    <property type="entry name" value="cas_TM1812"/>
    <property type="match status" value="1"/>
</dbReference>
<dbReference type="NCBIfam" id="TIGR02549">
    <property type="entry name" value="CRISPR_DxTHG"/>
    <property type="match status" value="1"/>
</dbReference>
<protein>
    <recommendedName>
        <fullName evidence="3">TIGR02221 family CRISPR-associated protein</fullName>
    </recommendedName>
</protein>
<evidence type="ECO:0008006" key="3">
    <source>
        <dbReference type="Google" id="ProtNLM"/>
    </source>
</evidence>
<organism evidence="1 2">
    <name type="scientific">Prevotella melaninogenica</name>
    <dbReference type="NCBI Taxonomy" id="28132"/>
    <lineage>
        <taxon>Bacteria</taxon>
        <taxon>Pseudomonadati</taxon>
        <taxon>Bacteroidota</taxon>
        <taxon>Bacteroidia</taxon>
        <taxon>Bacteroidales</taxon>
        <taxon>Prevotellaceae</taxon>
        <taxon>Prevotella</taxon>
    </lineage>
</organism>
<dbReference type="CDD" id="cd09732">
    <property type="entry name" value="Csx1_III-U"/>
    <property type="match status" value="1"/>
</dbReference>
<dbReference type="RefSeq" id="WP_231999440.1">
    <property type="nucleotide sequence ID" value="NZ_AP018050.1"/>
</dbReference>
<name>A0A250KIG0_9BACT</name>
<evidence type="ECO:0000313" key="1">
    <source>
        <dbReference type="EMBL" id="BBA29537.1"/>
    </source>
</evidence>
<evidence type="ECO:0000313" key="2">
    <source>
        <dbReference type="Proteomes" id="UP000267517"/>
    </source>
</evidence>
<dbReference type="EMBL" id="AP018050">
    <property type="protein sequence ID" value="BBA29537.1"/>
    <property type="molecule type" value="Genomic_DNA"/>
</dbReference>
<reference evidence="1 2" key="1">
    <citation type="submission" date="2017-05" db="EMBL/GenBank/DDBJ databases">
        <title>whole genome sequence of Prevotella melaninogenica GAI 07411.</title>
        <authorList>
            <person name="Kondo Y."/>
            <person name="Hoshino T."/>
        </authorList>
    </citation>
    <scope>NUCLEOTIDE SEQUENCE [LARGE SCALE GENOMIC DNA]</scope>
    <source>
        <strain evidence="1 2">GAI 07411</strain>
    </source>
</reference>
<accession>A0A250KIG0</accession>
<proteinExistence type="predicted"/>